<dbReference type="EMBL" id="QLTT01000001">
    <property type="protein sequence ID" value="RAS70681.1"/>
    <property type="molecule type" value="Genomic_DNA"/>
</dbReference>
<keyword evidence="3" id="KW-1185">Reference proteome</keyword>
<feature type="transmembrane region" description="Helical" evidence="1">
    <location>
        <begin position="12"/>
        <end position="32"/>
    </location>
</feature>
<dbReference type="Proteomes" id="UP000248714">
    <property type="component" value="Unassembled WGS sequence"/>
</dbReference>
<dbReference type="PROSITE" id="PS51257">
    <property type="entry name" value="PROKAR_LIPOPROTEIN"/>
    <property type="match status" value="1"/>
</dbReference>
<dbReference type="RefSeq" id="WP_146771624.1">
    <property type="nucleotide sequence ID" value="NZ_QLTT01000001.1"/>
</dbReference>
<proteinExistence type="predicted"/>
<reference evidence="2 3" key="1">
    <citation type="submission" date="2018-06" db="EMBL/GenBank/DDBJ databases">
        <title>Genomic Encyclopedia of Type Strains, Phase IV (KMG-IV): sequencing the most valuable type-strain genomes for metagenomic binning, comparative biology and taxonomic classification.</title>
        <authorList>
            <person name="Goeker M."/>
        </authorList>
    </citation>
    <scope>NUCLEOTIDE SEQUENCE [LARGE SCALE GENOMIC DNA]</scope>
    <source>
        <strain evidence="2 3">DSM 45479</strain>
    </source>
</reference>
<evidence type="ECO:0000313" key="3">
    <source>
        <dbReference type="Proteomes" id="UP000248714"/>
    </source>
</evidence>
<name>A0ABX9EKK6_9PSEU</name>
<evidence type="ECO:0000256" key="1">
    <source>
        <dbReference type="SAM" id="Phobius"/>
    </source>
</evidence>
<accession>A0ABX9EKK6</accession>
<gene>
    <name evidence="2" type="ORF">C8D87_101982</name>
</gene>
<feature type="transmembrane region" description="Helical" evidence="1">
    <location>
        <begin position="38"/>
        <end position="57"/>
    </location>
</feature>
<organism evidence="2 3">
    <name type="scientific">Lentzea atacamensis</name>
    <dbReference type="NCBI Taxonomy" id="531938"/>
    <lineage>
        <taxon>Bacteria</taxon>
        <taxon>Bacillati</taxon>
        <taxon>Actinomycetota</taxon>
        <taxon>Actinomycetes</taxon>
        <taxon>Pseudonocardiales</taxon>
        <taxon>Pseudonocardiaceae</taxon>
        <taxon>Lentzea</taxon>
    </lineage>
</organism>
<protein>
    <submittedName>
        <fullName evidence="2">Uncharacterized protein</fullName>
    </submittedName>
</protein>
<evidence type="ECO:0000313" key="2">
    <source>
        <dbReference type="EMBL" id="RAS70681.1"/>
    </source>
</evidence>
<sequence>MTERDLTSGGAQAVLGLSVLVLLSCAVGNVLLAVTESVWWPLFAGVSWWGAAASVVIRATAATTSRAGTPRVTPAWIAAEVPARRG</sequence>
<keyword evidence="1" id="KW-0812">Transmembrane</keyword>
<keyword evidence="1" id="KW-0472">Membrane</keyword>
<comment type="caution">
    <text evidence="2">The sequence shown here is derived from an EMBL/GenBank/DDBJ whole genome shotgun (WGS) entry which is preliminary data.</text>
</comment>
<keyword evidence="1" id="KW-1133">Transmembrane helix</keyword>